<protein>
    <submittedName>
        <fullName evidence="1">Uncharacterized protein</fullName>
    </submittedName>
</protein>
<evidence type="ECO:0000313" key="1">
    <source>
        <dbReference type="EMBL" id="KAJ1148998.1"/>
    </source>
</evidence>
<name>A0AAV7RDX1_PLEWA</name>
<evidence type="ECO:0000313" key="2">
    <source>
        <dbReference type="Proteomes" id="UP001066276"/>
    </source>
</evidence>
<dbReference type="AlphaFoldDB" id="A0AAV7RDX1"/>
<dbReference type="Proteomes" id="UP001066276">
    <property type="component" value="Chromosome 5"/>
</dbReference>
<keyword evidence="2" id="KW-1185">Reference proteome</keyword>
<sequence>MLWKLVENVKYEDIYEVSGPWGRGHFKRGAHGTSPDMAPKNGLVNEGHFERGATITSPDRGREMRTERLGDTLSEGNPALHRTRAERCGQRWWGTL</sequence>
<reference evidence="1" key="1">
    <citation type="journal article" date="2022" name="bioRxiv">
        <title>Sequencing and chromosome-scale assembly of the giantPleurodeles waltlgenome.</title>
        <authorList>
            <person name="Brown T."/>
            <person name="Elewa A."/>
            <person name="Iarovenko S."/>
            <person name="Subramanian E."/>
            <person name="Araus A.J."/>
            <person name="Petzold A."/>
            <person name="Susuki M."/>
            <person name="Suzuki K.-i.T."/>
            <person name="Hayashi T."/>
            <person name="Toyoda A."/>
            <person name="Oliveira C."/>
            <person name="Osipova E."/>
            <person name="Leigh N.D."/>
            <person name="Simon A."/>
            <person name="Yun M.H."/>
        </authorList>
    </citation>
    <scope>NUCLEOTIDE SEQUENCE</scope>
    <source>
        <strain evidence="1">20211129_DDA</strain>
        <tissue evidence="1">Liver</tissue>
    </source>
</reference>
<dbReference type="EMBL" id="JANPWB010000009">
    <property type="protein sequence ID" value="KAJ1148998.1"/>
    <property type="molecule type" value="Genomic_DNA"/>
</dbReference>
<proteinExistence type="predicted"/>
<organism evidence="1 2">
    <name type="scientific">Pleurodeles waltl</name>
    <name type="common">Iberian ribbed newt</name>
    <dbReference type="NCBI Taxonomy" id="8319"/>
    <lineage>
        <taxon>Eukaryota</taxon>
        <taxon>Metazoa</taxon>
        <taxon>Chordata</taxon>
        <taxon>Craniata</taxon>
        <taxon>Vertebrata</taxon>
        <taxon>Euteleostomi</taxon>
        <taxon>Amphibia</taxon>
        <taxon>Batrachia</taxon>
        <taxon>Caudata</taxon>
        <taxon>Salamandroidea</taxon>
        <taxon>Salamandridae</taxon>
        <taxon>Pleurodelinae</taxon>
        <taxon>Pleurodeles</taxon>
    </lineage>
</organism>
<accession>A0AAV7RDX1</accession>
<gene>
    <name evidence="1" type="ORF">NDU88_001819</name>
</gene>
<comment type="caution">
    <text evidence="1">The sequence shown here is derived from an EMBL/GenBank/DDBJ whole genome shotgun (WGS) entry which is preliminary data.</text>
</comment>